<keyword evidence="8" id="KW-1185">Reference proteome</keyword>
<dbReference type="SMART" id="SM00091">
    <property type="entry name" value="PAS"/>
    <property type="match status" value="6"/>
</dbReference>
<dbReference type="PATRIC" id="fig|1653334.4.peg.2462"/>
<dbReference type="PROSITE" id="PS50883">
    <property type="entry name" value="EAL"/>
    <property type="match status" value="1"/>
</dbReference>
<evidence type="ECO:0000259" key="3">
    <source>
        <dbReference type="PROSITE" id="PS50883"/>
    </source>
</evidence>
<dbReference type="Pfam" id="PF13426">
    <property type="entry name" value="PAS_9"/>
    <property type="match status" value="1"/>
</dbReference>
<dbReference type="InterPro" id="IPR043128">
    <property type="entry name" value="Rev_trsase/Diguanyl_cyclase"/>
</dbReference>
<dbReference type="InterPro" id="IPR035919">
    <property type="entry name" value="EAL_sf"/>
</dbReference>
<dbReference type="NCBIfam" id="TIGR00229">
    <property type="entry name" value="sensory_box"/>
    <property type="match status" value="4"/>
</dbReference>
<dbReference type="Gene3D" id="3.30.450.20">
    <property type="entry name" value="PAS domain"/>
    <property type="match status" value="6"/>
</dbReference>
<dbReference type="EMBL" id="FMBM01000002">
    <property type="protein sequence ID" value="SCC81984.1"/>
    <property type="molecule type" value="Genomic_DNA"/>
</dbReference>
<reference evidence="6 8" key="2">
    <citation type="submission" date="2016-08" db="EMBL/GenBank/DDBJ databases">
        <authorList>
            <person name="Varghese N."/>
            <person name="Submissions Spin"/>
        </authorList>
    </citation>
    <scope>NUCLEOTIDE SEQUENCE [LARGE SCALE GENOMIC DNA]</scope>
    <source>
        <strain evidence="6 8">HL-109</strain>
    </source>
</reference>
<dbReference type="InterPro" id="IPR013656">
    <property type="entry name" value="PAS_4"/>
</dbReference>
<dbReference type="SUPFAM" id="SSF55785">
    <property type="entry name" value="PYP-like sensor domain (PAS domain)"/>
    <property type="match status" value="6"/>
</dbReference>
<feature type="domain" description="GGDEF" evidence="4">
    <location>
        <begin position="791"/>
        <end position="924"/>
    </location>
</feature>
<dbReference type="PANTHER" id="PTHR44757:SF2">
    <property type="entry name" value="BIOFILM ARCHITECTURE MAINTENANCE PROTEIN MBAA"/>
    <property type="match status" value="1"/>
</dbReference>
<dbReference type="PROSITE" id="PS50887">
    <property type="entry name" value="GGDEF"/>
    <property type="match status" value="1"/>
</dbReference>
<dbReference type="InterPro" id="IPR035965">
    <property type="entry name" value="PAS-like_dom_sf"/>
</dbReference>
<dbReference type="CDD" id="cd01948">
    <property type="entry name" value="EAL"/>
    <property type="match status" value="1"/>
</dbReference>
<dbReference type="InterPro" id="IPR001633">
    <property type="entry name" value="EAL_dom"/>
</dbReference>
<dbReference type="Gene3D" id="3.30.70.270">
    <property type="match status" value="1"/>
</dbReference>
<dbReference type="InterPro" id="IPR000160">
    <property type="entry name" value="GGDEF_dom"/>
</dbReference>
<proteinExistence type="predicted"/>
<name>A0A0P7Y497_9HYPH</name>
<feature type="domain" description="PAS" evidence="1">
    <location>
        <begin position="627"/>
        <end position="673"/>
    </location>
</feature>
<dbReference type="PROSITE" id="PS50112">
    <property type="entry name" value="PAS"/>
    <property type="match status" value="3"/>
</dbReference>
<dbReference type="SMART" id="SM00052">
    <property type="entry name" value="EAL"/>
    <property type="match status" value="1"/>
</dbReference>
<feature type="domain" description="PAS" evidence="1">
    <location>
        <begin position="42"/>
        <end position="78"/>
    </location>
</feature>
<gene>
    <name evidence="6" type="ORF">GA0071312_2958</name>
    <name evidence="5" type="ORF">HLUCCO17_06935</name>
</gene>
<dbReference type="InterPro" id="IPR052155">
    <property type="entry name" value="Biofilm_reg_signaling"/>
</dbReference>
<dbReference type="PANTHER" id="PTHR44757">
    <property type="entry name" value="DIGUANYLATE CYCLASE DGCP"/>
    <property type="match status" value="1"/>
</dbReference>
<dbReference type="Pfam" id="PF08447">
    <property type="entry name" value="PAS_3"/>
    <property type="match status" value="3"/>
</dbReference>
<dbReference type="AlphaFoldDB" id="A0A0P7Y497"/>
<dbReference type="SUPFAM" id="SSF141868">
    <property type="entry name" value="EAL domain-like"/>
    <property type="match status" value="1"/>
</dbReference>
<dbReference type="Pfam" id="PF00563">
    <property type="entry name" value="EAL"/>
    <property type="match status" value="1"/>
</dbReference>
<evidence type="ECO:0000313" key="7">
    <source>
        <dbReference type="Proteomes" id="UP000050497"/>
    </source>
</evidence>
<dbReference type="Pfam" id="PF00990">
    <property type="entry name" value="GGDEF"/>
    <property type="match status" value="1"/>
</dbReference>
<organism evidence="5 7">
    <name type="scientific">Saliniramus fredricksonii</name>
    <dbReference type="NCBI Taxonomy" id="1653334"/>
    <lineage>
        <taxon>Bacteria</taxon>
        <taxon>Pseudomonadati</taxon>
        <taxon>Pseudomonadota</taxon>
        <taxon>Alphaproteobacteria</taxon>
        <taxon>Hyphomicrobiales</taxon>
        <taxon>Salinarimonadaceae</taxon>
        <taxon>Saliniramus</taxon>
    </lineage>
</organism>
<dbReference type="OrthoDB" id="9814202at2"/>
<reference evidence="5 7" key="1">
    <citation type="submission" date="2015-09" db="EMBL/GenBank/DDBJ databases">
        <title>Identification and resolution of microdiversity through metagenomic sequencing of parallel consortia.</title>
        <authorList>
            <person name="Nelson W.C."/>
            <person name="Romine M.F."/>
            <person name="Lindemann S.R."/>
        </authorList>
    </citation>
    <scope>NUCLEOTIDE SEQUENCE [LARGE SCALE GENOMIC DNA]</scope>
    <source>
        <strain evidence="5">HL-109</strain>
    </source>
</reference>
<dbReference type="Gene3D" id="3.20.20.450">
    <property type="entry name" value="EAL domain"/>
    <property type="match status" value="1"/>
</dbReference>
<evidence type="ECO:0000259" key="4">
    <source>
        <dbReference type="PROSITE" id="PS50887"/>
    </source>
</evidence>
<dbReference type="EMBL" id="LJSX01000008">
    <property type="protein sequence ID" value="KPQ11366.1"/>
    <property type="molecule type" value="Genomic_DNA"/>
</dbReference>
<dbReference type="FunFam" id="3.30.70.270:FF:000001">
    <property type="entry name" value="Diguanylate cyclase domain protein"/>
    <property type="match status" value="1"/>
</dbReference>
<feature type="domain" description="PAC" evidence="2">
    <location>
        <begin position="447"/>
        <end position="500"/>
    </location>
</feature>
<comment type="caution">
    <text evidence="5">The sequence shown here is derived from an EMBL/GenBank/DDBJ whole genome shotgun (WGS) entry which is preliminary data.</text>
</comment>
<dbReference type="InterPro" id="IPR029787">
    <property type="entry name" value="Nucleotide_cyclase"/>
</dbReference>
<dbReference type="Proteomes" id="UP000050497">
    <property type="component" value="Unassembled WGS sequence"/>
</dbReference>
<feature type="domain" description="PAS" evidence="1">
    <location>
        <begin position="370"/>
        <end position="443"/>
    </location>
</feature>
<dbReference type="Pfam" id="PF12860">
    <property type="entry name" value="PAS_7"/>
    <property type="match status" value="1"/>
</dbReference>
<dbReference type="STRING" id="1653334.GA0071312_2958"/>
<dbReference type="CDD" id="cd01949">
    <property type="entry name" value="GGDEF"/>
    <property type="match status" value="1"/>
</dbReference>
<accession>A0A0P7Y497</accession>
<sequence>MPESEHAQPGRSTRLNEGIFDLLCTATREGCFVSLDGDWEGVLGWHPDALIGQRYLDLLHPEDLEATREAAVQLFSGASVTRFVNRYRSRSGSYRWFEWYARVADDGLIHASIRDITCERRQLAHARQVEAISGIGSWELDPSMQALIWSPGTYTIFGLDPERFRPDLESALALFDPQDEPVLRAAIAELIAQGTPFDLTLAFMTAAGEKRFGRATGGAEHDGRTVTTVFGTFQDITELYTAREEARRAREELQNAIEALPDGFVLFDKEDRIVAFNEQHRRLYPNMADAVQLGAHFEDLVRLSLKRGNFPEAEGREEEWMAERLAAHALPRSLVEQPIRDGRWLRIIETETRDGGRVGMRVDITDLKRQEQRLADIIAGTNVGTWEWDMTENVMSYNDRWAEIIGYRLEEILPATIDFWRRISHPDDIARARACLEAHFRGETEFYECEVRLRHKDGHWVWVLDRGRVSQRDENGKPLRMSGTHLDITERKQAEIELEHQEQLLRGLFELSPVGIALNDFETGAFIDVNDALLASTGYTREEFLRLSYWDVTPEGYAEAEKEQLDSMQRTGRFGPFEKEYINNDGHRYPVLLNGMLVHDSMGRKLIWTIIEDISARKTLEAALIAERDFLAQINATSVSAITALDADGAIVFANDEAERVLGIAHSDVEGRSFDAPEWRITDLDGGPFPMEDLPFIRVMKTGEPVYDVRHAIVWPDGRRRVLSINAAPLKQTNGTRARVVCSVTDITERMANEARILSQAREDALTGLANRAALMEQLEHFAGDRRERSGSGAFILLDLDYFKEINDSLGHIAGDELLNEIAHRLRESVRDGDLVARLGGDEFAILLRDMRREEDIETVAETLLARIREPFMLHGRALNPSMSIGIALRPAGGASVEELYRNADSALYHAKATGRNTWSLFNADLRARIARRKQIGHAIEEAVVGGGLEIAFQPQIRLDTGEHSGFEALAFTHEAEPVFLSRDYLAIAEDTGQIQAIGDRLLEVGLSRLARFVADGNDPGRLALNISATQLKDESFVPRVAAMLNRFGLSPNRLEFEIAENTLVDRGAKTVREALAALDTLGATIALDDFGTGATSLSHLTSFPISRLKIDPSFVRAIGTACESARIPGTIIDMAHNLGIGVIAAGVDQQPQFDSLAMAGCDFAQGELISKPLLDDAAIESYLIAREVMRTRDKVFLL</sequence>
<dbReference type="InterPro" id="IPR000014">
    <property type="entry name" value="PAS"/>
</dbReference>
<evidence type="ECO:0000313" key="6">
    <source>
        <dbReference type="EMBL" id="SCC81984.1"/>
    </source>
</evidence>
<evidence type="ECO:0000259" key="2">
    <source>
        <dbReference type="PROSITE" id="PS50113"/>
    </source>
</evidence>
<dbReference type="InterPro" id="IPR013655">
    <property type="entry name" value="PAS_fold_3"/>
</dbReference>
<protein>
    <submittedName>
        <fullName evidence="5">EAL domain</fullName>
    </submittedName>
    <submittedName>
        <fullName evidence="6">PAS domain S-box-containing protein/diguanylate cyclase (GGDEF) domain-containing protein</fullName>
    </submittedName>
</protein>
<dbReference type="SMART" id="SM00086">
    <property type="entry name" value="PAC"/>
    <property type="match status" value="5"/>
</dbReference>
<dbReference type="SUPFAM" id="SSF55073">
    <property type="entry name" value="Nucleotide cyclase"/>
    <property type="match status" value="1"/>
</dbReference>
<dbReference type="SMART" id="SM00267">
    <property type="entry name" value="GGDEF"/>
    <property type="match status" value="1"/>
</dbReference>
<feature type="domain" description="EAL" evidence="3">
    <location>
        <begin position="933"/>
        <end position="1187"/>
    </location>
</feature>
<dbReference type="NCBIfam" id="TIGR00254">
    <property type="entry name" value="GGDEF"/>
    <property type="match status" value="1"/>
</dbReference>
<dbReference type="InterPro" id="IPR001610">
    <property type="entry name" value="PAC"/>
</dbReference>
<dbReference type="RefSeq" id="WP_074445564.1">
    <property type="nucleotide sequence ID" value="NZ_FMBM01000002.1"/>
</dbReference>
<dbReference type="Proteomes" id="UP000182800">
    <property type="component" value="Unassembled WGS sequence"/>
</dbReference>
<dbReference type="Pfam" id="PF08448">
    <property type="entry name" value="PAS_4"/>
    <property type="match status" value="1"/>
</dbReference>
<dbReference type="GO" id="GO:0003824">
    <property type="term" value="F:catalytic activity"/>
    <property type="evidence" value="ECO:0007669"/>
    <property type="project" value="UniProtKB-ARBA"/>
</dbReference>
<evidence type="ECO:0000313" key="8">
    <source>
        <dbReference type="Proteomes" id="UP000182800"/>
    </source>
</evidence>
<dbReference type="InterPro" id="IPR000700">
    <property type="entry name" value="PAS-assoc_C"/>
</dbReference>
<feature type="domain" description="PAC" evidence="2">
    <location>
        <begin position="707"/>
        <end position="759"/>
    </location>
</feature>
<evidence type="ECO:0000313" key="5">
    <source>
        <dbReference type="EMBL" id="KPQ11366.1"/>
    </source>
</evidence>
<dbReference type="CDD" id="cd00130">
    <property type="entry name" value="PAS"/>
    <property type="match status" value="4"/>
</dbReference>
<evidence type="ECO:0000259" key="1">
    <source>
        <dbReference type="PROSITE" id="PS50112"/>
    </source>
</evidence>
<dbReference type="PROSITE" id="PS50113">
    <property type="entry name" value="PAC"/>
    <property type="match status" value="2"/>
</dbReference>